<evidence type="ECO:0008006" key="3">
    <source>
        <dbReference type="Google" id="ProtNLM"/>
    </source>
</evidence>
<dbReference type="Gene3D" id="3.60.15.10">
    <property type="entry name" value="Ribonuclease Z/Hydroxyacylglutathione hydrolase-like"/>
    <property type="match status" value="1"/>
</dbReference>
<name>A0A8J3JRP2_9ACTN</name>
<dbReference type="AlphaFoldDB" id="A0A8J3JRP2"/>
<dbReference type="SUPFAM" id="SSF56281">
    <property type="entry name" value="Metallo-hydrolase/oxidoreductase"/>
    <property type="match status" value="1"/>
</dbReference>
<dbReference type="Proteomes" id="UP000619293">
    <property type="component" value="Unassembled WGS sequence"/>
</dbReference>
<comment type="caution">
    <text evidence="1">The sequence shown here is derived from an EMBL/GenBank/DDBJ whole genome shotgun (WGS) entry which is preliminary data.</text>
</comment>
<gene>
    <name evidence="1" type="ORF">Cch02nite_32960</name>
</gene>
<sequence>MTHTDLPEQGVVFWPVGTGDSTTVVVSARHVLQVDLRDMAAADKDGAKVAAVIDRLAETLPKTADGKPYLAVFALTHADKDHCQGFGDLLDSKIVIGEVWATPRMWREFADEEQLMCPDAVRFHEEAERRVAATLQAVDNGVEPASGDRVRIIGYDFDVDDYSYSGLPDKYLSIPGQAITMIDGDDVADRFEAFIHAPFKDDCAESRNDTSLAMQITLRDQQSSTEGYLMLFGDLAYTTIKKIFNYSSARRPERLRWDVMLAAHHCSKKVMYPIGDSGEEFKRDILDDFEKYARSEACVVASSLPFPDSDKPSANPPHVKARDRYEEIAPSGVLCTGEYPNADAPRPIVFGLVAHEGLRLVPVEAAITEAKSASGSGWRSGGGLLAALGATVAVGTAAAVVGQRRGLDDVESAVKQARGADAAPATAVGFGR</sequence>
<dbReference type="InterPro" id="IPR036866">
    <property type="entry name" value="RibonucZ/Hydroxyglut_hydro"/>
</dbReference>
<protein>
    <recommendedName>
        <fullName evidence="3">Metallohydrolase</fullName>
    </recommendedName>
</protein>
<evidence type="ECO:0000313" key="2">
    <source>
        <dbReference type="Proteomes" id="UP000619293"/>
    </source>
</evidence>
<dbReference type="RefSeq" id="WP_191838995.1">
    <property type="nucleotide sequence ID" value="NZ_BAAALB010000008.1"/>
</dbReference>
<reference evidence="1 2" key="1">
    <citation type="submission" date="2021-01" db="EMBL/GenBank/DDBJ databases">
        <title>Whole genome shotgun sequence of Catellatospora chokoriensis NBRC 107358.</title>
        <authorList>
            <person name="Komaki H."/>
            <person name="Tamura T."/>
        </authorList>
    </citation>
    <scope>NUCLEOTIDE SEQUENCE [LARGE SCALE GENOMIC DNA]</scope>
    <source>
        <strain evidence="1 2">NBRC 107358</strain>
    </source>
</reference>
<proteinExistence type="predicted"/>
<accession>A0A8J3JRP2</accession>
<evidence type="ECO:0000313" key="1">
    <source>
        <dbReference type="EMBL" id="GIF89852.1"/>
    </source>
</evidence>
<keyword evidence="2" id="KW-1185">Reference proteome</keyword>
<dbReference type="EMBL" id="BONG01000018">
    <property type="protein sequence ID" value="GIF89852.1"/>
    <property type="molecule type" value="Genomic_DNA"/>
</dbReference>
<organism evidence="1 2">
    <name type="scientific">Catellatospora chokoriensis</name>
    <dbReference type="NCBI Taxonomy" id="310353"/>
    <lineage>
        <taxon>Bacteria</taxon>
        <taxon>Bacillati</taxon>
        <taxon>Actinomycetota</taxon>
        <taxon>Actinomycetes</taxon>
        <taxon>Micromonosporales</taxon>
        <taxon>Micromonosporaceae</taxon>
        <taxon>Catellatospora</taxon>
    </lineage>
</organism>